<name>A0AA35KEK4_9SAUR</name>
<organism evidence="2 3">
    <name type="scientific">Podarcis lilfordi</name>
    <name type="common">Lilford's wall lizard</name>
    <dbReference type="NCBI Taxonomy" id="74358"/>
    <lineage>
        <taxon>Eukaryota</taxon>
        <taxon>Metazoa</taxon>
        <taxon>Chordata</taxon>
        <taxon>Craniata</taxon>
        <taxon>Vertebrata</taxon>
        <taxon>Euteleostomi</taxon>
        <taxon>Lepidosauria</taxon>
        <taxon>Squamata</taxon>
        <taxon>Bifurcata</taxon>
        <taxon>Unidentata</taxon>
        <taxon>Episquamata</taxon>
        <taxon>Laterata</taxon>
        <taxon>Lacertibaenia</taxon>
        <taxon>Lacertidae</taxon>
        <taxon>Podarcis</taxon>
    </lineage>
</organism>
<dbReference type="AlphaFoldDB" id="A0AA35KEK4"/>
<keyword evidence="3" id="KW-1185">Reference proteome</keyword>
<gene>
    <name evidence="2" type="ORF">PODLI_1B010736</name>
</gene>
<proteinExistence type="predicted"/>
<reference evidence="2" key="1">
    <citation type="submission" date="2022-12" db="EMBL/GenBank/DDBJ databases">
        <authorList>
            <person name="Alioto T."/>
            <person name="Alioto T."/>
            <person name="Gomez Garrido J."/>
        </authorList>
    </citation>
    <scope>NUCLEOTIDE SEQUENCE</scope>
</reference>
<dbReference type="EMBL" id="OX395130">
    <property type="protein sequence ID" value="CAI5775798.1"/>
    <property type="molecule type" value="Genomic_DNA"/>
</dbReference>
<feature type="region of interest" description="Disordered" evidence="1">
    <location>
        <begin position="173"/>
        <end position="219"/>
    </location>
</feature>
<dbReference type="Proteomes" id="UP001178461">
    <property type="component" value="Chromosome 5"/>
</dbReference>
<sequence>MAPRALDTGSPSSTLPFCSPELCPCSACCCCCCCRLLSSSRKMGGSWFTYSRHCTLPAWPRLGTEGRNSSCSGAGACGGGREVADVPWKDLAPPTSHDECIGSSRAGDTQLNPVAVEAKVHDRKAKKRLCPGLADKPCSSGWVCSRSRISAKRHEPSAAVHAIIMAVTQCKRGASERHGRAPTKSSARASEPVSTLKKQQQAMASMIGPPDGPSSGVPGAGLSCRIAQDAPSTIALRFLSSTSTQMGWFLAVSNVLCFKSFKPTPLQQKEIQTCDHSSADIELYKALVPDTVWLQDYPLLTVAKPFTFELILPKRLIGSRRPACPGEAERNLRGARDLLPQVEINRELLFLEYTNPRADKYDFTISSPKCIILKRN</sequence>
<evidence type="ECO:0000313" key="2">
    <source>
        <dbReference type="EMBL" id="CAI5775798.1"/>
    </source>
</evidence>
<evidence type="ECO:0000313" key="3">
    <source>
        <dbReference type="Proteomes" id="UP001178461"/>
    </source>
</evidence>
<protein>
    <submittedName>
        <fullName evidence="2">Uncharacterized protein</fullName>
    </submittedName>
</protein>
<feature type="compositionally biased region" description="Polar residues" evidence="1">
    <location>
        <begin position="183"/>
        <end position="203"/>
    </location>
</feature>
<accession>A0AA35KEK4</accession>
<evidence type="ECO:0000256" key="1">
    <source>
        <dbReference type="SAM" id="MobiDB-lite"/>
    </source>
</evidence>